<dbReference type="AlphaFoldDB" id="A0A5C5TW99"/>
<dbReference type="SUPFAM" id="SSF117143">
    <property type="entry name" value="Flagellar hook protein flgE"/>
    <property type="match status" value="1"/>
</dbReference>
<reference evidence="10 11" key="1">
    <citation type="submission" date="2019-07" db="EMBL/GenBank/DDBJ databases">
        <title>Luteimonas sp. YD-1 nov., isolated from acidic soil.</title>
        <authorList>
            <person name="Zhou J."/>
        </authorList>
    </citation>
    <scope>NUCLEOTIDE SEQUENCE [LARGE SCALE GENOMIC DNA]</scope>
    <source>
        <strain evidence="10 11">YD-1</strain>
    </source>
</reference>
<evidence type="ECO:0000313" key="10">
    <source>
        <dbReference type="EMBL" id="TWT18044.1"/>
    </source>
</evidence>
<keyword evidence="10" id="KW-0969">Cilium</keyword>
<feature type="domain" description="Flagellar basal-body/hook protein C-terminal" evidence="8">
    <location>
        <begin position="200"/>
        <end position="244"/>
    </location>
</feature>
<name>A0A5C5TW99_9GAMM</name>
<dbReference type="InterPro" id="IPR001444">
    <property type="entry name" value="Flag_bb_rod_N"/>
</dbReference>
<dbReference type="PANTHER" id="PTHR30435:SF18">
    <property type="entry name" value="FLAGELLAR BASAL-BODY ROD PROTEIN FLGF"/>
    <property type="match status" value="1"/>
</dbReference>
<keyword evidence="10" id="KW-0282">Flagellum</keyword>
<comment type="similarity">
    <text evidence="2 6">Belongs to the flagella basal body rod proteins family.</text>
</comment>
<evidence type="ECO:0000313" key="11">
    <source>
        <dbReference type="Proteomes" id="UP000315949"/>
    </source>
</evidence>
<dbReference type="InterPro" id="IPR037925">
    <property type="entry name" value="FlgE/F/G-like"/>
</dbReference>
<dbReference type="OrthoDB" id="9804559at2"/>
<evidence type="ECO:0000256" key="6">
    <source>
        <dbReference type="RuleBase" id="RU362116"/>
    </source>
</evidence>
<keyword evidence="3 6" id="KW-0975">Bacterial flagellum</keyword>
<dbReference type="GO" id="GO:0071978">
    <property type="term" value="P:bacterial-type flagellum-dependent swarming motility"/>
    <property type="evidence" value="ECO:0007669"/>
    <property type="project" value="TreeGrafter"/>
</dbReference>
<comment type="caution">
    <text evidence="10">The sequence shown here is derived from an EMBL/GenBank/DDBJ whole genome shotgun (WGS) entry which is preliminary data.</text>
</comment>
<feature type="domain" description="Flagellar basal body rod protein N-terminal" evidence="7">
    <location>
        <begin position="5"/>
        <end position="35"/>
    </location>
</feature>
<evidence type="ECO:0000256" key="2">
    <source>
        <dbReference type="ARBA" id="ARBA00009677"/>
    </source>
</evidence>
<dbReference type="NCBIfam" id="NF009280">
    <property type="entry name" value="PRK12640.1"/>
    <property type="match status" value="1"/>
</dbReference>
<dbReference type="InterPro" id="IPR010930">
    <property type="entry name" value="Flg_bb/hook_C_dom"/>
</dbReference>
<evidence type="ECO:0000256" key="3">
    <source>
        <dbReference type="ARBA" id="ARBA00023143"/>
    </source>
</evidence>
<dbReference type="EMBL" id="VOHE01000006">
    <property type="protein sequence ID" value="TWT18044.1"/>
    <property type="molecule type" value="Genomic_DNA"/>
</dbReference>
<comment type="subunit">
    <text evidence="4 6">The basal body constitutes a major portion of the flagellar organelle and consists of five rings (E,L,P,S, and M) mounted on a central rod. The rod consists of about 26 subunits of FlgG in the distal portion, and FlgB, FlgC and FlgF are thought to build up the proximal portion of the rod with about 6 subunits each.</text>
</comment>
<feature type="domain" description="Flagellar hook protein FlgE/F/G-like D1" evidence="9">
    <location>
        <begin position="86"/>
        <end position="147"/>
    </location>
</feature>
<keyword evidence="11" id="KW-1185">Reference proteome</keyword>
<accession>A0A5C5TW99</accession>
<protein>
    <recommendedName>
        <fullName evidence="5 6">Flagellar basal-body rod protein FlgF</fullName>
    </recommendedName>
</protein>
<sequence>MDKSLYIAMTGASATLRGQAAVAHNLANADTTGFQATLSGTVAAPVQGPGHASRVAAVQRTLGVSEAPGARTVTGNPLDIALEPGHWLAVQAADGGVAYTRAGDLRLTANGLLTTASGLPVLDRNGAPMALPPSDAIEIGGDGTVSVVPQGEPMSAMAVLGQLQVAAAPARDLVRGEDGLMRLPPGAGPLPPADGKVLASGVREGSNVDATGMLVSMIELARQFEMQVRVLQSGDDTARAANTLLSTR</sequence>
<gene>
    <name evidence="10" type="ORF">FQY79_12115</name>
</gene>
<dbReference type="PANTHER" id="PTHR30435">
    <property type="entry name" value="FLAGELLAR PROTEIN"/>
    <property type="match status" value="1"/>
</dbReference>
<dbReference type="Pfam" id="PF22692">
    <property type="entry name" value="LlgE_F_G_D1"/>
    <property type="match status" value="1"/>
</dbReference>
<dbReference type="RefSeq" id="WP_027072041.1">
    <property type="nucleotide sequence ID" value="NZ_VOHE01000006.1"/>
</dbReference>
<evidence type="ECO:0000256" key="5">
    <source>
        <dbReference type="ARBA" id="ARBA00040228"/>
    </source>
</evidence>
<keyword evidence="10" id="KW-0966">Cell projection</keyword>
<organism evidence="10 11">
    <name type="scientific">Luteimonas wenzhouensis</name>
    <dbReference type="NCBI Taxonomy" id="2599615"/>
    <lineage>
        <taxon>Bacteria</taxon>
        <taxon>Pseudomonadati</taxon>
        <taxon>Pseudomonadota</taxon>
        <taxon>Gammaproteobacteria</taxon>
        <taxon>Lysobacterales</taxon>
        <taxon>Lysobacteraceae</taxon>
        <taxon>Luteimonas</taxon>
    </lineage>
</organism>
<evidence type="ECO:0000259" key="7">
    <source>
        <dbReference type="Pfam" id="PF00460"/>
    </source>
</evidence>
<comment type="subcellular location">
    <subcellularLocation>
        <location evidence="1 6">Bacterial flagellum basal body</location>
    </subcellularLocation>
</comment>
<dbReference type="Pfam" id="PF00460">
    <property type="entry name" value="Flg_bb_rod"/>
    <property type="match status" value="1"/>
</dbReference>
<evidence type="ECO:0000256" key="4">
    <source>
        <dbReference type="ARBA" id="ARBA00038560"/>
    </source>
</evidence>
<dbReference type="NCBIfam" id="TIGR03506">
    <property type="entry name" value="FlgEFG_subfam"/>
    <property type="match status" value="1"/>
</dbReference>
<dbReference type="Proteomes" id="UP000315949">
    <property type="component" value="Unassembled WGS sequence"/>
</dbReference>
<evidence type="ECO:0000259" key="8">
    <source>
        <dbReference type="Pfam" id="PF06429"/>
    </source>
</evidence>
<dbReference type="InterPro" id="IPR053967">
    <property type="entry name" value="LlgE_F_G-like_D1"/>
</dbReference>
<evidence type="ECO:0000256" key="1">
    <source>
        <dbReference type="ARBA" id="ARBA00004117"/>
    </source>
</evidence>
<dbReference type="Pfam" id="PF06429">
    <property type="entry name" value="Flg_bbr_C"/>
    <property type="match status" value="1"/>
</dbReference>
<evidence type="ECO:0000259" key="9">
    <source>
        <dbReference type="Pfam" id="PF22692"/>
    </source>
</evidence>
<dbReference type="GO" id="GO:0030694">
    <property type="term" value="C:bacterial-type flagellum basal body, rod"/>
    <property type="evidence" value="ECO:0007669"/>
    <property type="project" value="UniProtKB-UniRule"/>
</dbReference>
<proteinExistence type="inferred from homology"/>
<dbReference type="InterPro" id="IPR020013">
    <property type="entry name" value="Flagellar_FlgE/F/G"/>
</dbReference>